<proteinExistence type="predicted"/>
<dbReference type="GeneID" id="27708328"/>
<dbReference type="AlphaFoldDB" id="A0A0D2K8R6"/>
<dbReference type="EMBL" id="KN848064">
    <property type="protein sequence ID" value="KIY02443.1"/>
    <property type="molecule type" value="Genomic_DNA"/>
</dbReference>
<dbReference type="RefSeq" id="XP_016636565.1">
    <property type="nucleotide sequence ID" value="XM_016773095.1"/>
</dbReference>
<feature type="region of interest" description="Disordered" evidence="1">
    <location>
        <begin position="1"/>
        <end position="35"/>
    </location>
</feature>
<organism evidence="2 3">
    <name type="scientific">Fonsecaea multimorphosa CBS 102226</name>
    <dbReference type="NCBI Taxonomy" id="1442371"/>
    <lineage>
        <taxon>Eukaryota</taxon>
        <taxon>Fungi</taxon>
        <taxon>Dikarya</taxon>
        <taxon>Ascomycota</taxon>
        <taxon>Pezizomycotina</taxon>
        <taxon>Eurotiomycetes</taxon>
        <taxon>Chaetothyriomycetidae</taxon>
        <taxon>Chaetothyriales</taxon>
        <taxon>Herpotrichiellaceae</taxon>
        <taxon>Fonsecaea</taxon>
    </lineage>
</organism>
<dbReference type="VEuPathDB" id="FungiDB:Z520_02582"/>
<dbReference type="Proteomes" id="UP000053411">
    <property type="component" value="Unassembled WGS sequence"/>
</dbReference>
<feature type="compositionally biased region" description="Basic residues" evidence="1">
    <location>
        <begin position="10"/>
        <end position="21"/>
    </location>
</feature>
<reference evidence="2 3" key="1">
    <citation type="submission" date="2015-01" db="EMBL/GenBank/DDBJ databases">
        <title>The Genome Sequence of Fonsecaea multimorphosa CBS 102226.</title>
        <authorList>
            <consortium name="The Broad Institute Genomics Platform"/>
            <person name="Cuomo C."/>
            <person name="de Hoog S."/>
            <person name="Gorbushina A."/>
            <person name="Stielow B."/>
            <person name="Teixiera M."/>
            <person name="Abouelleil A."/>
            <person name="Chapman S.B."/>
            <person name="Priest M."/>
            <person name="Young S.K."/>
            <person name="Wortman J."/>
            <person name="Nusbaum C."/>
            <person name="Birren B."/>
        </authorList>
    </citation>
    <scope>NUCLEOTIDE SEQUENCE [LARGE SCALE GENOMIC DNA]</scope>
    <source>
        <strain evidence="2 3">CBS 102226</strain>
    </source>
</reference>
<name>A0A0D2K8R6_9EURO</name>
<accession>A0A0D2K8R6</accession>
<evidence type="ECO:0000313" key="3">
    <source>
        <dbReference type="Proteomes" id="UP000053411"/>
    </source>
</evidence>
<sequence length="78" mass="9187">MPRYSTHGDKPRRKLSKHKYSKINSPPPSITSEAPLLPKPLWTWKDSIKYYVARAKGEVKYAIDMYRINKVLGEEFDY</sequence>
<gene>
    <name evidence="2" type="ORF">Z520_02582</name>
</gene>
<evidence type="ECO:0000313" key="2">
    <source>
        <dbReference type="EMBL" id="KIY02443.1"/>
    </source>
</evidence>
<protein>
    <submittedName>
        <fullName evidence="2">Uncharacterized protein</fullName>
    </submittedName>
</protein>
<evidence type="ECO:0000256" key="1">
    <source>
        <dbReference type="SAM" id="MobiDB-lite"/>
    </source>
</evidence>
<keyword evidence="3" id="KW-1185">Reference proteome</keyword>
<dbReference type="OrthoDB" id="10560865at2759"/>